<sequence length="121" mass="13817">MSNQIPQKKVFHLKYAEEAEVVLLLEKFLSPQGSIRVEGESLVVVDNNWVIQQITEEIKRLDNFETQKKTELYSLKYVRAKDLFQSDEFKKASSLLLSDKATMGVNPEKNALIITALGMEV</sequence>
<protein>
    <recommendedName>
        <fullName evidence="2">NolW-like domain-containing protein</fullName>
    </recommendedName>
</protein>
<evidence type="ECO:0000313" key="1">
    <source>
        <dbReference type="EMBL" id="GAH82081.1"/>
    </source>
</evidence>
<evidence type="ECO:0008006" key="2">
    <source>
        <dbReference type="Google" id="ProtNLM"/>
    </source>
</evidence>
<reference evidence="1" key="1">
    <citation type="journal article" date="2014" name="Front. Microbiol.">
        <title>High frequency of phylogenetically diverse reductive dehalogenase-homologous genes in deep subseafloor sedimentary metagenomes.</title>
        <authorList>
            <person name="Kawai M."/>
            <person name="Futagami T."/>
            <person name="Toyoda A."/>
            <person name="Takaki Y."/>
            <person name="Nishi S."/>
            <person name="Hori S."/>
            <person name="Arai W."/>
            <person name="Tsubouchi T."/>
            <person name="Morono Y."/>
            <person name="Uchiyama I."/>
            <person name="Ito T."/>
            <person name="Fujiyama A."/>
            <person name="Inagaki F."/>
            <person name="Takami H."/>
        </authorList>
    </citation>
    <scope>NUCLEOTIDE SEQUENCE</scope>
    <source>
        <strain evidence="1">Expedition CK06-06</strain>
    </source>
</reference>
<dbReference type="EMBL" id="BARU01038206">
    <property type="protein sequence ID" value="GAH82081.1"/>
    <property type="molecule type" value="Genomic_DNA"/>
</dbReference>
<dbReference type="Gene3D" id="3.30.1370.120">
    <property type="match status" value="1"/>
</dbReference>
<proteinExistence type="predicted"/>
<feature type="non-terminal residue" evidence="1">
    <location>
        <position position="121"/>
    </location>
</feature>
<comment type="caution">
    <text evidence="1">The sequence shown here is derived from an EMBL/GenBank/DDBJ whole genome shotgun (WGS) entry which is preliminary data.</text>
</comment>
<dbReference type="InterPro" id="IPR038591">
    <property type="entry name" value="NolW-like_sf"/>
</dbReference>
<name>X1II68_9ZZZZ</name>
<gene>
    <name evidence="1" type="ORF">S03H2_59416</name>
</gene>
<organism evidence="1">
    <name type="scientific">marine sediment metagenome</name>
    <dbReference type="NCBI Taxonomy" id="412755"/>
    <lineage>
        <taxon>unclassified sequences</taxon>
        <taxon>metagenomes</taxon>
        <taxon>ecological metagenomes</taxon>
    </lineage>
</organism>
<dbReference type="AlphaFoldDB" id="X1II68"/>
<accession>X1II68</accession>